<dbReference type="Proteomes" id="UP000721861">
    <property type="component" value="Unassembled WGS sequence"/>
</dbReference>
<dbReference type="PANTHER" id="PTHR10885:SF0">
    <property type="entry name" value="ISOPENTENYL-DIPHOSPHATE DELTA-ISOMERASE"/>
    <property type="match status" value="1"/>
</dbReference>
<evidence type="ECO:0000256" key="1">
    <source>
        <dbReference type="ARBA" id="ARBA00022801"/>
    </source>
</evidence>
<dbReference type="RefSeq" id="WP_212228985.1">
    <property type="nucleotide sequence ID" value="NZ_JAGUCN010000014.1"/>
</dbReference>
<evidence type="ECO:0000259" key="3">
    <source>
        <dbReference type="PROSITE" id="PS51462"/>
    </source>
</evidence>
<dbReference type="Pfam" id="PF00293">
    <property type="entry name" value="NUDIX"/>
    <property type="match status" value="1"/>
</dbReference>
<keyword evidence="5" id="KW-1185">Reference proteome</keyword>
<dbReference type="InterPro" id="IPR015797">
    <property type="entry name" value="NUDIX_hydrolase-like_dom_sf"/>
</dbReference>
<dbReference type="PANTHER" id="PTHR10885">
    <property type="entry name" value="ISOPENTENYL-DIPHOSPHATE DELTA-ISOMERASE"/>
    <property type="match status" value="1"/>
</dbReference>
<dbReference type="InterPro" id="IPR006008">
    <property type="entry name" value="YciB"/>
</dbReference>
<name>A0ABS5KBG6_9BACT</name>
<gene>
    <name evidence="4" type="ORF">KEM09_13220</name>
</gene>
<comment type="caution">
    <text evidence="4">The sequence shown here is derived from an EMBL/GenBank/DDBJ whole genome shotgun (WGS) entry which is preliminary data.</text>
</comment>
<sequence>MNKAQLLKQLLPGFLPIIVFIVVDEIWGTIYGLIVAIIIGITELLIEYTKSKKVERFILVDVGLIIALGLVSILLDNELFFMLKPGIISLMMTGLVGFSVFTKQNLMLQMSQRYMKKMTINPYQVWLMQQSMKRIFWLLLVYSLATIAASFLDDTRLWKFLGSAGLIVVAGIFLAFEWWQKKRQSKQLKEDEWLPLVDEDGQIIGSAPRSHVHKQSFLLHPVVHLHVVYNKQILLQKRPANKLVQPGKWDTAVGGHVSTGESIELALQRETLEEIGLENFKAQAITRYIWESPIEKEMVFVFKTAHKGPFKFDEQEVDEVRFWSIDEINKQLGKGIFTPNFEHEFERFRDMLI</sequence>
<keyword evidence="2" id="KW-0472">Membrane</keyword>
<organism evidence="4 5">
    <name type="scientific">Carboxylicivirga mesophila</name>
    <dbReference type="NCBI Taxonomy" id="1166478"/>
    <lineage>
        <taxon>Bacteria</taxon>
        <taxon>Pseudomonadati</taxon>
        <taxon>Bacteroidota</taxon>
        <taxon>Bacteroidia</taxon>
        <taxon>Marinilabiliales</taxon>
        <taxon>Marinilabiliaceae</taxon>
        <taxon>Carboxylicivirga</taxon>
    </lineage>
</organism>
<feature type="transmembrane region" description="Helical" evidence="2">
    <location>
        <begin position="58"/>
        <end position="75"/>
    </location>
</feature>
<dbReference type="PROSITE" id="PS51462">
    <property type="entry name" value="NUDIX"/>
    <property type="match status" value="1"/>
</dbReference>
<feature type="transmembrane region" description="Helical" evidence="2">
    <location>
        <begin position="158"/>
        <end position="179"/>
    </location>
</feature>
<feature type="domain" description="Nudix hydrolase" evidence="3">
    <location>
        <begin position="218"/>
        <end position="345"/>
    </location>
</feature>
<dbReference type="InterPro" id="IPR020084">
    <property type="entry name" value="NUDIX_hydrolase_CS"/>
</dbReference>
<feature type="transmembrane region" description="Helical" evidence="2">
    <location>
        <begin position="135"/>
        <end position="152"/>
    </location>
</feature>
<dbReference type="Gene3D" id="3.90.79.10">
    <property type="entry name" value="Nucleoside Triphosphate Pyrophosphohydrolase"/>
    <property type="match status" value="1"/>
</dbReference>
<keyword evidence="2" id="KW-1133">Transmembrane helix</keyword>
<keyword evidence="1" id="KW-0378">Hydrolase</keyword>
<dbReference type="CDD" id="cd04692">
    <property type="entry name" value="NUDIX_Hydrolase"/>
    <property type="match status" value="1"/>
</dbReference>
<dbReference type="SUPFAM" id="SSF55811">
    <property type="entry name" value="Nudix"/>
    <property type="match status" value="1"/>
</dbReference>
<dbReference type="PROSITE" id="PS00893">
    <property type="entry name" value="NUDIX_BOX"/>
    <property type="match status" value="1"/>
</dbReference>
<evidence type="ECO:0000313" key="5">
    <source>
        <dbReference type="Proteomes" id="UP000721861"/>
    </source>
</evidence>
<feature type="transmembrane region" description="Helical" evidence="2">
    <location>
        <begin position="87"/>
        <end position="108"/>
    </location>
</feature>
<dbReference type="InterPro" id="IPR000086">
    <property type="entry name" value="NUDIX_hydrolase_dom"/>
</dbReference>
<evidence type="ECO:0000256" key="2">
    <source>
        <dbReference type="SAM" id="Phobius"/>
    </source>
</evidence>
<protein>
    <submittedName>
        <fullName evidence="4">NUDIX domain-containing protein</fullName>
    </submittedName>
</protein>
<accession>A0ABS5KBG6</accession>
<dbReference type="Pfam" id="PF04279">
    <property type="entry name" value="IspA"/>
    <property type="match status" value="1"/>
</dbReference>
<proteinExistence type="predicted"/>
<dbReference type="EMBL" id="JAGUCN010000014">
    <property type="protein sequence ID" value="MBS2212370.1"/>
    <property type="molecule type" value="Genomic_DNA"/>
</dbReference>
<keyword evidence="2" id="KW-0812">Transmembrane</keyword>
<reference evidence="4 5" key="1">
    <citation type="journal article" date="2014" name="Int. J. Syst. Evol. Microbiol.">
        <title>Carboxylicivirga gen. nov. in the family Marinilabiliaceae with two novel species, Carboxylicivirga mesophila sp. nov. and Carboxylicivirga taeanensis sp. nov., and reclassification of Cytophaga fermentans as Saccharicrinis fermentans gen. nov., comb. nov.</title>
        <authorList>
            <person name="Yang S.H."/>
            <person name="Seo H.S."/>
            <person name="Woo J.H."/>
            <person name="Oh H.M."/>
            <person name="Jang H."/>
            <person name="Lee J.H."/>
            <person name="Kim S.J."/>
            <person name="Kwon K.K."/>
        </authorList>
    </citation>
    <scope>NUCLEOTIDE SEQUENCE [LARGE SCALE GENOMIC DNA]</scope>
    <source>
        <strain evidence="4 5">JCM 18290</strain>
    </source>
</reference>
<evidence type="ECO:0000313" key="4">
    <source>
        <dbReference type="EMBL" id="MBS2212370.1"/>
    </source>
</evidence>